<organism evidence="2 3">
    <name type="scientific">Aromia moschata</name>
    <dbReference type="NCBI Taxonomy" id="1265417"/>
    <lineage>
        <taxon>Eukaryota</taxon>
        <taxon>Metazoa</taxon>
        <taxon>Ecdysozoa</taxon>
        <taxon>Arthropoda</taxon>
        <taxon>Hexapoda</taxon>
        <taxon>Insecta</taxon>
        <taxon>Pterygota</taxon>
        <taxon>Neoptera</taxon>
        <taxon>Endopterygota</taxon>
        <taxon>Coleoptera</taxon>
        <taxon>Polyphaga</taxon>
        <taxon>Cucujiformia</taxon>
        <taxon>Chrysomeloidea</taxon>
        <taxon>Cerambycidae</taxon>
        <taxon>Cerambycinae</taxon>
        <taxon>Callichromatini</taxon>
        <taxon>Aromia</taxon>
    </lineage>
</organism>
<comment type="caution">
    <text evidence="2">The sequence shown here is derived from an EMBL/GenBank/DDBJ whole genome shotgun (WGS) entry which is preliminary data.</text>
</comment>
<gene>
    <name evidence="2" type="ORF">NQ318_013722</name>
</gene>
<evidence type="ECO:0000256" key="1">
    <source>
        <dbReference type="SAM" id="SignalP"/>
    </source>
</evidence>
<evidence type="ECO:0000313" key="3">
    <source>
        <dbReference type="Proteomes" id="UP001162162"/>
    </source>
</evidence>
<dbReference type="Proteomes" id="UP001162162">
    <property type="component" value="Unassembled WGS sequence"/>
</dbReference>
<keyword evidence="3" id="KW-1185">Reference proteome</keyword>
<feature type="signal peptide" evidence="1">
    <location>
        <begin position="1"/>
        <end position="24"/>
    </location>
</feature>
<sequence length="104" mass="11842">MCPKTNKLFCFICLVMGDNRSAWTQEGCIDKKKPRVNDTLSKLWSLIKRSYPDKMGALKQIRSAPLEKNNPKPSPKIRGEIILIPTPVLLAKEKSFIMINKTIL</sequence>
<accession>A0AAV8ZA32</accession>
<proteinExistence type="predicted"/>
<dbReference type="AlphaFoldDB" id="A0AAV8ZA32"/>
<reference evidence="2" key="1">
    <citation type="journal article" date="2023" name="Insect Mol. Biol.">
        <title>Genome sequencing provides insights into the evolution of gene families encoding plant cell wall-degrading enzymes in longhorned beetles.</title>
        <authorList>
            <person name="Shin N.R."/>
            <person name="Okamura Y."/>
            <person name="Kirsch R."/>
            <person name="Pauchet Y."/>
        </authorList>
    </citation>
    <scope>NUCLEOTIDE SEQUENCE</scope>
    <source>
        <strain evidence="2">AMC_N1</strain>
    </source>
</reference>
<name>A0AAV8ZA32_9CUCU</name>
<evidence type="ECO:0000313" key="2">
    <source>
        <dbReference type="EMBL" id="KAJ8960438.1"/>
    </source>
</evidence>
<keyword evidence="1" id="KW-0732">Signal</keyword>
<feature type="chain" id="PRO_5043776400" evidence="1">
    <location>
        <begin position="25"/>
        <end position="104"/>
    </location>
</feature>
<dbReference type="EMBL" id="JAPWTK010000008">
    <property type="protein sequence ID" value="KAJ8960438.1"/>
    <property type="molecule type" value="Genomic_DNA"/>
</dbReference>
<protein>
    <submittedName>
        <fullName evidence="2">Uncharacterized protein</fullName>
    </submittedName>
</protein>